<reference evidence="2" key="1">
    <citation type="submission" date="2016-10" db="EMBL/GenBank/DDBJ databases">
        <authorList>
            <person name="Varghese N."/>
            <person name="Submissions S."/>
        </authorList>
    </citation>
    <scope>NUCLEOTIDE SEQUENCE [LARGE SCALE GENOMIC DNA]</scope>
    <source>
        <strain evidence="2">CGMCC 1.6775</strain>
    </source>
</reference>
<proteinExistence type="predicted"/>
<dbReference type="Pfam" id="PF16156">
    <property type="entry name" value="DUF4864"/>
    <property type="match status" value="1"/>
</dbReference>
<keyword evidence="2" id="KW-1185">Reference proteome</keyword>
<protein>
    <recommendedName>
        <fullName evidence="3">DUF4864 domain-containing protein</fullName>
    </recommendedName>
</protein>
<evidence type="ECO:0000313" key="2">
    <source>
        <dbReference type="Proteomes" id="UP000199339"/>
    </source>
</evidence>
<dbReference type="RefSeq" id="WP_091998416.1">
    <property type="nucleotide sequence ID" value="NZ_FOUR01000001.1"/>
</dbReference>
<dbReference type="AlphaFoldDB" id="A0A1I4RM20"/>
<dbReference type="InterPro" id="IPR032710">
    <property type="entry name" value="NTF2-like_dom_sf"/>
</dbReference>
<accession>A0A1I4RM20</accession>
<organism evidence="1 2">
    <name type="scientific">Marinobacter pelagius</name>
    <dbReference type="NCBI Taxonomy" id="379482"/>
    <lineage>
        <taxon>Bacteria</taxon>
        <taxon>Pseudomonadati</taxon>
        <taxon>Pseudomonadota</taxon>
        <taxon>Gammaproteobacteria</taxon>
        <taxon>Pseudomonadales</taxon>
        <taxon>Marinobacteraceae</taxon>
        <taxon>Marinobacter</taxon>
    </lineage>
</organism>
<evidence type="ECO:0000313" key="1">
    <source>
        <dbReference type="EMBL" id="SFM53288.1"/>
    </source>
</evidence>
<dbReference type="InterPro" id="IPR032347">
    <property type="entry name" value="DUF4864"/>
</dbReference>
<dbReference type="EMBL" id="FOUR01000001">
    <property type="protein sequence ID" value="SFM53288.1"/>
    <property type="molecule type" value="Genomic_DNA"/>
</dbReference>
<name>A0A1I4RM20_9GAMM</name>
<sequence>MAWNPLRTRVRLPFFLLIVLLVVALPGVPSAEEQDEAIEQTILRQIEAFANDDQEAAWSFASEGIKRRFGDADVFFSMVREAYPAVHRATTIEFVELVPHGTFDIQVVRLTGPDGQRWDAYYRMVRSDGDWRVAGVQLQPADMGI</sequence>
<dbReference type="Proteomes" id="UP000199339">
    <property type="component" value="Unassembled WGS sequence"/>
</dbReference>
<evidence type="ECO:0008006" key="3">
    <source>
        <dbReference type="Google" id="ProtNLM"/>
    </source>
</evidence>
<gene>
    <name evidence="1" type="ORF">SAMN04487961_0601</name>
</gene>
<dbReference type="SUPFAM" id="SSF54427">
    <property type="entry name" value="NTF2-like"/>
    <property type="match status" value="1"/>
</dbReference>
<dbReference type="OrthoDB" id="9130422at2"/>